<sequence length="260" mass="28910">MRRRPGAARKFASSDGPPPYPSSSTSTSGSKPPPAPFPPLQPPIHQRTQLLGSIRQVTTTNSPTVDRTALPARFLPLHPGAIAGTLSKERRRKKPHPRPAKKQQKNAAPPSIRPDTSQWRDNGRWELREVNGEGEKRRRGREKERERAEQHPPHPAMSVFKRRARPQGSAGVISRLSVKRRGVRRVKESVGLDSIDCVAVVSLSNKQVVIGEWRRACGSQRGLCVYGALPRPADNNCSHRLDSATLAESLLRERERRGGR</sequence>
<feature type="compositionally biased region" description="Pro residues" evidence="1">
    <location>
        <begin position="31"/>
        <end position="42"/>
    </location>
</feature>
<protein>
    <submittedName>
        <fullName evidence="3">Uncharacterized protein</fullName>
    </submittedName>
</protein>
<proteinExistence type="predicted"/>
<reference evidence="3" key="1">
    <citation type="submission" date="2022-11" db="UniProtKB">
        <authorList>
            <consortium name="WormBaseParasite"/>
        </authorList>
    </citation>
    <scope>IDENTIFICATION</scope>
</reference>
<name>A0A914WPI9_9BILA</name>
<feature type="compositionally biased region" description="Polar residues" evidence="1">
    <location>
        <begin position="46"/>
        <end position="65"/>
    </location>
</feature>
<evidence type="ECO:0000313" key="3">
    <source>
        <dbReference type="WBParaSite" id="PSAMB.scaffold4939size13103.g25556.t1"/>
    </source>
</evidence>
<organism evidence="2 3">
    <name type="scientific">Plectus sambesii</name>
    <dbReference type="NCBI Taxonomy" id="2011161"/>
    <lineage>
        <taxon>Eukaryota</taxon>
        <taxon>Metazoa</taxon>
        <taxon>Ecdysozoa</taxon>
        <taxon>Nematoda</taxon>
        <taxon>Chromadorea</taxon>
        <taxon>Plectida</taxon>
        <taxon>Plectina</taxon>
        <taxon>Plectoidea</taxon>
        <taxon>Plectidae</taxon>
        <taxon>Plectus</taxon>
    </lineage>
</organism>
<evidence type="ECO:0000256" key="1">
    <source>
        <dbReference type="SAM" id="MobiDB-lite"/>
    </source>
</evidence>
<evidence type="ECO:0000313" key="2">
    <source>
        <dbReference type="Proteomes" id="UP000887566"/>
    </source>
</evidence>
<dbReference type="WBParaSite" id="PSAMB.scaffold4939size13103.g25556.t1">
    <property type="protein sequence ID" value="PSAMB.scaffold4939size13103.g25556.t1"/>
    <property type="gene ID" value="PSAMB.scaffold4939size13103.g25556"/>
</dbReference>
<accession>A0A914WPI9</accession>
<keyword evidence="2" id="KW-1185">Reference proteome</keyword>
<dbReference type="Proteomes" id="UP000887566">
    <property type="component" value="Unplaced"/>
</dbReference>
<dbReference type="AlphaFoldDB" id="A0A914WPI9"/>
<feature type="compositionally biased region" description="Basic residues" evidence="1">
    <location>
        <begin position="89"/>
        <end position="104"/>
    </location>
</feature>
<feature type="region of interest" description="Disordered" evidence="1">
    <location>
        <begin position="1"/>
        <end position="157"/>
    </location>
</feature>
<feature type="compositionally biased region" description="Basic and acidic residues" evidence="1">
    <location>
        <begin position="121"/>
        <end position="152"/>
    </location>
</feature>